<dbReference type="Proteomes" id="UP000310168">
    <property type="component" value="Unassembled WGS sequence"/>
</dbReference>
<keyword evidence="4" id="KW-1185">Reference proteome</keyword>
<feature type="domain" description="Disease resistance R13L4/SHOC-2-like LRR" evidence="2">
    <location>
        <begin position="39"/>
        <end position="100"/>
    </location>
</feature>
<dbReference type="RefSeq" id="WP_137997279.1">
    <property type="nucleotide sequence ID" value="NZ_SJDU01000011.1"/>
</dbReference>
<evidence type="ECO:0000259" key="2">
    <source>
        <dbReference type="Pfam" id="PF23598"/>
    </source>
</evidence>
<sequence>MANNLTLEDIDNLYLWYTRLEGNELESKEEILDIYYITAKNSLPKEIFKLNSLEQLDIEVEDLTEIPKEIGNLTNLVALDISGCHNLKELPKEIGNLTKLGCNGDNRYGDALRIRDCHNLKELPKEIGNLSNLRVLEIIGCHNLKELPKEIENLDLNISLYNCPNLKELPKEYWNKGATRNYRICIEIKNGDNVELLKSTLDSAINNSANKSLELKIELYNIDECHIRVN</sequence>
<organism evidence="3 4">
    <name type="scientific">Brachyspira catarrhinii</name>
    <dbReference type="NCBI Taxonomy" id="2528966"/>
    <lineage>
        <taxon>Bacteria</taxon>
        <taxon>Pseudomonadati</taxon>
        <taxon>Spirochaetota</taxon>
        <taxon>Spirochaetia</taxon>
        <taxon>Brachyspirales</taxon>
        <taxon>Brachyspiraceae</taxon>
        <taxon>Brachyspira</taxon>
    </lineage>
</organism>
<dbReference type="Pfam" id="PF23598">
    <property type="entry name" value="LRR_14"/>
    <property type="match status" value="1"/>
</dbReference>
<gene>
    <name evidence="3" type="ORF">EZH24_01035</name>
</gene>
<dbReference type="PANTHER" id="PTHR47186">
    <property type="entry name" value="LEUCINE-RICH REPEAT-CONTAINING PROTEIN 57"/>
    <property type="match status" value="1"/>
</dbReference>
<dbReference type="Gene3D" id="3.80.10.10">
    <property type="entry name" value="Ribonuclease Inhibitor"/>
    <property type="match status" value="1"/>
</dbReference>
<dbReference type="InterPro" id="IPR032675">
    <property type="entry name" value="LRR_dom_sf"/>
</dbReference>
<accession>A0ABY2TUJ3</accession>
<keyword evidence="1" id="KW-0677">Repeat</keyword>
<dbReference type="EMBL" id="SJDU01000011">
    <property type="protein sequence ID" value="TKZ36268.1"/>
    <property type="molecule type" value="Genomic_DNA"/>
</dbReference>
<comment type="caution">
    <text evidence="3">The sequence shown here is derived from an EMBL/GenBank/DDBJ whole genome shotgun (WGS) entry which is preliminary data.</text>
</comment>
<reference evidence="3 4" key="1">
    <citation type="journal article" date="2019" name="Anaerobe">
        <title>Brachyspira catarrhinii sp. nov., an anaerobic intestinal spirochaete isolated from vervet monkeys may have been misidentified as Brachyspira aalborgi in previous studies.</title>
        <authorList>
            <person name="Phillips N.D."/>
            <person name="La T."/>
            <person name="Hampson D.J."/>
        </authorList>
    </citation>
    <scope>NUCLEOTIDE SEQUENCE [LARGE SCALE GENOMIC DNA]</scope>
    <source>
        <strain evidence="3 4">Z12</strain>
    </source>
</reference>
<dbReference type="SUPFAM" id="SSF52047">
    <property type="entry name" value="RNI-like"/>
    <property type="match status" value="1"/>
</dbReference>
<protein>
    <recommendedName>
        <fullName evidence="2">Disease resistance R13L4/SHOC-2-like LRR domain-containing protein</fullName>
    </recommendedName>
</protein>
<dbReference type="PANTHER" id="PTHR47186:SF61">
    <property type="entry name" value="LEUCINE-RICH REPEAT-CONTAINING PROTEIN 57-RELATED"/>
    <property type="match status" value="1"/>
</dbReference>
<evidence type="ECO:0000313" key="3">
    <source>
        <dbReference type="EMBL" id="TKZ36268.1"/>
    </source>
</evidence>
<dbReference type="InterPro" id="IPR055414">
    <property type="entry name" value="LRR_R13L4/SHOC2-like"/>
</dbReference>
<name>A0ABY2TUJ3_9SPIR</name>
<evidence type="ECO:0000256" key="1">
    <source>
        <dbReference type="ARBA" id="ARBA00022737"/>
    </source>
</evidence>
<proteinExistence type="predicted"/>
<evidence type="ECO:0000313" key="4">
    <source>
        <dbReference type="Proteomes" id="UP000310168"/>
    </source>
</evidence>